<dbReference type="PANTHER" id="PTHR10192">
    <property type="entry name" value="MOLYBDOPTERIN BIOSYNTHESIS PROTEIN"/>
    <property type="match status" value="1"/>
</dbReference>
<protein>
    <submittedName>
        <fullName evidence="3">Molybdopterin molybdotransferase MoeA</fullName>
    </submittedName>
</protein>
<dbReference type="Proteomes" id="UP000830542">
    <property type="component" value="Chromosome"/>
</dbReference>
<dbReference type="GO" id="GO:0006777">
    <property type="term" value="P:Mo-molybdopterin cofactor biosynthetic process"/>
    <property type="evidence" value="ECO:0007669"/>
    <property type="project" value="TreeGrafter"/>
</dbReference>
<dbReference type="SMART" id="SM00852">
    <property type="entry name" value="MoCF_biosynth"/>
    <property type="match status" value="1"/>
</dbReference>
<dbReference type="InterPro" id="IPR036688">
    <property type="entry name" value="MoeA_C_domain_IV_sf"/>
</dbReference>
<dbReference type="PANTHER" id="PTHR10192:SF19">
    <property type="entry name" value="MOLYBDOPTERIN BIOSYNTHESIS PROTEIN MJ0666-RELATED"/>
    <property type="match status" value="1"/>
</dbReference>
<dbReference type="KEGG" id="hdo:MUK72_09805"/>
<dbReference type="Gene3D" id="2.40.340.10">
    <property type="entry name" value="MoeA, C-terminal, domain IV"/>
    <property type="match status" value="1"/>
</dbReference>
<organism evidence="3 6">
    <name type="scientific">Halococcus dombrowskii</name>
    <dbReference type="NCBI Taxonomy" id="179637"/>
    <lineage>
        <taxon>Archaea</taxon>
        <taxon>Methanobacteriati</taxon>
        <taxon>Methanobacteriota</taxon>
        <taxon>Stenosarchaea group</taxon>
        <taxon>Halobacteria</taxon>
        <taxon>Halobacteriales</taxon>
        <taxon>Halococcaceae</taxon>
        <taxon>Halococcus</taxon>
    </lineage>
</organism>
<sequence>MARTDLARADAVERLLDHRSTALDACSSEPVSLDALAGRTLAEGVRAPSAVPPHDYATMDGFAIATDDESPAVAAEVFPEDEPPELDEGEAARIATGAPLPVRTDAVLKVEDATVDDERVSGPQLAPGTNVSPRGGTAQAGESLFDAGTRLAARHAALLSDIGIESVTVHERFSVGIVATGTEIHEGRQPDRDSEFLAGLVREWGHEPTIRESVPDDSGAVRRAIESAAATHDVVLTTGGTSVGSADHVATVLEAHDPLFESVRLQPGRPVLAAVVDGALVVGLPGKPLAAHTAAVLVARSFFTGQRRLPSVTAGLTSTVEIPDDDREYAVPVVLDGNEAIPLGHADSSLAIYDERFAPGLVAANTRTTTADGIVLAERSLDAGQPVAVVPYRVLA</sequence>
<evidence type="ECO:0000313" key="6">
    <source>
        <dbReference type="Proteomes" id="UP001500962"/>
    </source>
</evidence>
<evidence type="ECO:0000259" key="2">
    <source>
        <dbReference type="SMART" id="SM00852"/>
    </source>
</evidence>
<dbReference type="Proteomes" id="UP001500962">
    <property type="component" value="Unassembled WGS sequence"/>
</dbReference>
<dbReference type="Gene3D" id="2.170.190.11">
    <property type="entry name" value="Molybdopterin biosynthesis moea protein, domain 3"/>
    <property type="match status" value="1"/>
</dbReference>
<dbReference type="Gene3D" id="3.90.105.10">
    <property type="entry name" value="Molybdopterin biosynthesis moea protein, domain 2"/>
    <property type="match status" value="1"/>
</dbReference>
<dbReference type="Pfam" id="PF00994">
    <property type="entry name" value="MoCF_biosynth"/>
    <property type="match status" value="1"/>
</dbReference>
<gene>
    <name evidence="3" type="ORF">GCM10008985_00750</name>
    <name evidence="4" type="ORF">MUK72_09805</name>
</gene>
<dbReference type="InterPro" id="IPR036425">
    <property type="entry name" value="MoaB/Mog-like_dom_sf"/>
</dbReference>
<dbReference type="GO" id="GO:0005737">
    <property type="term" value="C:cytoplasm"/>
    <property type="evidence" value="ECO:0007669"/>
    <property type="project" value="TreeGrafter"/>
</dbReference>
<evidence type="ECO:0000256" key="1">
    <source>
        <dbReference type="SAM" id="MobiDB-lite"/>
    </source>
</evidence>
<evidence type="ECO:0000313" key="4">
    <source>
        <dbReference type="EMBL" id="UOO94264.1"/>
    </source>
</evidence>
<dbReference type="CDD" id="cd00887">
    <property type="entry name" value="MoeA"/>
    <property type="match status" value="1"/>
</dbReference>
<reference evidence="3" key="1">
    <citation type="journal article" date="2014" name="Int. J. Syst. Evol. Microbiol.">
        <title>Complete genome sequence of Corynebacterium casei LMG S-19264T (=DSM 44701T), isolated from a smear-ripened cheese.</title>
        <authorList>
            <consortium name="US DOE Joint Genome Institute (JGI-PGF)"/>
            <person name="Walter F."/>
            <person name="Albersmeier A."/>
            <person name="Kalinowski J."/>
            <person name="Ruckert C."/>
        </authorList>
    </citation>
    <scope>NUCLEOTIDE SEQUENCE</scope>
    <source>
        <strain evidence="3">JCM 12289</strain>
    </source>
</reference>
<reference evidence="4" key="2">
    <citation type="submission" date="2022-04" db="EMBL/GenBank/DDBJ databases">
        <title>Sequencing and genomic assembly of Halococcus dombrowskii.</title>
        <authorList>
            <person name="Lim S.W."/>
            <person name="MacLea K.S."/>
        </authorList>
    </citation>
    <scope>NUCLEOTIDE SEQUENCE</scope>
    <source>
        <strain evidence="4">H4</strain>
    </source>
</reference>
<dbReference type="InterPro" id="IPR001453">
    <property type="entry name" value="MoaB/Mog_dom"/>
</dbReference>
<evidence type="ECO:0000313" key="3">
    <source>
        <dbReference type="EMBL" id="GAA0449229.1"/>
    </source>
</evidence>
<dbReference type="InterPro" id="IPR036135">
    <property type="entry name" value="MoeA_linker/N_sf"/>
</dbReference>
<feature type="domain" description="MoaB/Mog" evidence="2">
    <location>
        <begin position="176"/>
        <end position="305"/>
    </location>
</feature>
<keyword evidence="5" id="KW-1185">Reference proteome</keyword>
<dbReference type="SUPFAM" id="SSF53218">
    <property type="entry name" value="Molybdenum cofactor biosynthesis proteins"/>
    <property type="match status" value="1"/>
</dbReference>
<reference evidence="3" key="3">
    <citation type="submission" date="2023-12" db="EMBL/GenBank/DDBJ databases">
        <authorList>
            <person name="Sun Q."/>
            <person name="Inoue M."/>
        </authorList>
    </citation>
    <scope>NUCLEOTIDE SEQUENCE</scope>
    <source>
        <strain evidence="3">JCM 12289</strain>
    </source>
</reference>
<dbReference type="EMBL" id="BAAADN010000002">
    <property type="protein sequence ID" value="GAA0449229.1"/>
    <property type="molecule type" value="Genomic_DNA"/>
</dbReference>
<dbReference type="GeneID" id="71762143"/>
<dbReference type="GO" id="GO:0061599">
    <property type="term" value="F:molybdopterin molybdotransferase activity"/>
    <property type="evidence" value="ECO:0007669"/>
    <property type="project" value="TreeGrafter"/>
</dbReference>
<feature type="region of interest" description="Disordered" evidence="1">
    <location>
        <begin position="119"/>
        <end position="141"/>
    </location>
</feature>
<dbReference type="EMBL" id="CP095005">
    <property type="protein sequence ID" value="UOO94264.1"/>
    <property type="molecule type" value="Genomic_DNA"/>
</dbReference>
<dbReference type="Pfam" id="PF03453">
    <property type="entry name" value="MoeA_N"/>
    <property type="match status" value="1"/>
</dbReference>
<accession>A0AAV3SBX7</accession>
<dbReference type="AlphaFoldDB" id="A0AAV3SBX7"/>
<dbReference type="SUPFAM" id="SSF63882">
    <property type="entry name" value="MoeA N-terminal region -like"/>
    <property type="match status" value="1"/>
</dbReference>
<dbReference type="InterPro" id="IPR005110">
    <property type="entry name" value="MoeA_linker/N"/>
</dbReference>
<proteinExistence type="predicted"/>
<name>A0AAV3SBX7_HALDO</name>
<dbReference type="InterPro" id="IPR038987">
    <property type="entry name" value="MoeA-like"/>
</dbReference>
<dbReference type="RefSeq" id="WP_244699584.1">
    <property type="nucleotide sequence ID" value="NZ_BAAADN010000002.1"/>
</dbReference>
<evidence type="ECO:0000313" key="5">
    <source>
        <dbReference type="Proteomes" id="UP000830542"/>
    </source>
</evidence>
<dbReference type="Gene3D" id="3.40.980.10">
    <property type="entry name" value="MoaB/Mog-like domain"/>
    <property type="match status" value="1"/>
</dbReference>